<protein>
    <submittedName>
        <fullName evidence="9">Transcriptional regulatory protein, C terminal</fullName>
    </submittedName>
</protein>
<evidence type="ECO:0000313" key="9">
    <source>
        <dbReference type="EMBL" id="SDG38414.1"/>
    </source>
</evidence>
<dbReference type="SUPFAM" id="SSF48452">
    <property type="entry name" value="TPR-like"/>
    <property type="match status" value="1"/>
</dbReference>
<evidence type="ECO:0000256" key="7">
    <source>
        <dbReference type="SAM" id="MobiDB-lite"/>
    </source>
</evidence>
<evidence type="ECO:0000256" key="4">
    <source>
        <dbReference type="ARBA" id="ARBA00023125"/>
    </source>
</evidence>
<name>A0A1G7TTT2_9ACTN</name>
<dbReference type="InterPro" id="IPR001867">
    <property type="entry name" value="OmpR/PhoB-type_DNA-bd"/>
</dbReference>
<dbReference type="GO" id="GO:0006355">
    <property type="term" value="P:regulation of DNA-templated transcription"/>
    <property type="evidence" value="ECO:0007669"/>
    <property type="project" value="InterPro"/>
</dbReference>
<dbReference type="InterPro" id="IPR016032">
    <property type="entry name" value="Sig_transdc_resp-reg_C-effctor"/>
</dbReference>
<dbReference type="InterPro" id="IPR011990">
    <property type="entry name" value="TPR-like_helical_dom_sf"/>
</dbReference>
<gene>
    <name evidence="9" type="ORF">SAMN05216260_118148</name>
</gene>
<feature type="domain" description="OmpR/PhoB-type" evidence="8">
    <location>
        <begin position="10"/>
        <end position="117"/>
    </location>
</feature>
<dbReference type="PANTHER" id="PTHR35807">
    <property type="entry name" value="TRANSCRIPTIONAL REGULATOR REDD-RELATED"/>
    <property type="match status" value="1"/>
</dbReference>
<dbReference type="InterPro" id="IPR041664">
    <property type="entry name" value="AAA_16"/>
</dbReference>
<keyword evidence="4 6" id="KW-0238">DNA-binding</keyword>
<dbReference type="AlphaFoldDB" id="A0A1G7TTT2"/>
<dbReference type="InterPro" id="IPR027417">
    <property type="entry name" value="P-loop_NTPase"/>
</dbReference>
<dbReference type="Proteomes" id="UP000198614">
    <property type="component" value="Unassembled WGS sequence"/>
</dbReference>
<dbReference type="SMART" id="SM00862">
    <property type="entry name" value="Trans_reg_C"/>
    <property type="match status" value="1"/>
</dbReference>
<dbReference type="InterPro" id="IPR005158">
    <property type="entry name" value="BTAD"/>
</dbReference>
<dbReference type="PROSITE" id="PS51755">
    <property type="entry name" value="OMPR_PHOB"/>
    <property type="match status" value="1"/>
</dbReference>
<evidence type="ECO:0000256" key="2">
    <source>
        <dbReference type="ARBA" id="ARBA00023012"/>
    </source>
</evidence>
<dbReference type="InterPro" id="IPR036388">
    <property type="entry name" value="WH-like_DNA-bd_sf"/>
</dbReference>
<evidence type="ECO:0000256" key="3">
    <source>
        <dbReference type="ARBA" id="ARBA00023015"/>
    </source>
</evidence>
<dbReference type="GO" id="GO:0000160">
    <property type="term" value="P:phosphorelay signal transduction system"/>
    <property type="evidence" value="ECO:0007669"/>
    <property type="project" value="UniProtKB-KW"/>
</dbReference>
<dbReference type="SMART" id="SM01043">
    <property type="entry name" value="BTAD"/>
    <property type="match status" value="1"/>
</dbReference>
<dbReference type="Gene3D" id="1.25.40.10">
    <property type="entry name" value="Tetratricopeptide repeat domain"/>
    <property type="match status" value="1"/>
</dbReference>
<evidence type="ECO:0000313" key="10">
    <source>
        <dbReference type="Proteomes" id="UP000198614"/>
    </source>
</evidence>
<dbReference type="InterPro" id="IPR051677">
    <property type="entry name" value="AfsR-DnrI-RedD_regulator"/>
</dbReference>
<accession>A0A1G7TTT2</accession>
<dbReference type="CDD" id="cd15831">
    <property type="entry name" value="BTAD"/>
    <property type="match status" value="1"/>
</dbReference>
<dbReference type="PANTHER" id="PTHR35807:SF1">
    <property type="entry name" value="TRANSCRIPTIONAL REGULATOR REDD"/>
    <property type="match status" value="1"/>
</dbReference>
<dbReference type="InterPro" id="IPR029787">
    <property type="entry name" value="Nucleotide_cyclase"/>
</dbReference>
<dbReference type="SUPFAM" id="SSF46894">
    <property type="entry name" value="C-terminal effector domain of the bipartite response regulators"/>
    <property type="match status" value="1"/>
</dbReference>
<dbReference type="Gene3D" id="3.30.70.1230">
    <property type="entry name" value="Nucleotide cyclase"/>
    <property type="match status" value="1"/>
</dbReference>
<reference evidence="9 10" key="1">
    <citation type="submission" date="2016-10" db="EMBL/GenBank/DDBJ databases">
        <authorList>
            <person name="de Groot N.N."/>
        </authorList>
    </citation>
    <scope>NUCLEOTIDE SEQUENCE [LARGE SCALE GENOMIC DNA]</scope>
    <source>
        <strain evidence="9 10">CGMCC 4.1859</strain>
    </source>
</reference>
<keyword evidence="5" id="KW-0804">Transcription</keyword>
<evidence type="ECO:0000256" key="5">
    <source>
        <dbReference type="ARBA" id="ARBA00023163"/>
    </source>
</evidence>
<dbReference type="SUPFAM" id="SSF52540">
    <property type="entry name" value="P-loop containing nucleoside triphosphate hydrolases"/>
    <property type="match status" value="1"/>
</dbReference>
<sequence length="931" mass="100260">MLSQDQRSGVAVPRPDDPQPVRFRVLGPLAVQGRDGRAIPVPGTKQRAVLGYLLLHPNQVVATSRLVDALWPGRKPVTARKMVQNAVSALRTALARGNGPDDEVVLLTHAPGYLLRVDPELIDLHRSRRLAEQGRRELAAGSPAAAAESFRQALAQWNGAVLADLVEAGASWPELAAMSEERQAIREDRADAELRCGRHQTVLGELRLLAEADPLNERLCALLMLALHRNGKPVEALELYRRQRDLIAERFDSEPTRELRDLERAVRTRDPAIDPPAPAHTVPPLAPPEEVAADLAADRSAPPAATRTVFRPPPGAPPSALVTEALPSAPVLATPTGEDAPPGHAAGERKRLSAVLVRVEPPAVVGGDDAEAFDIRFREVSAVVAEEAARYGGTVAGRIGSTLLMLFGVFRSRVDDALRAVRAGHAVHDRLLRLALPLGVVPGAGRVRVAVSTGDALVRFTEAGQDAAPMVVGALLDQCLRQLESAEPGHIKLCDATRRAARLVTAGLGDPLDSGSASAAVAALGRSPAAPGARAPLVEREAELDVLTALFNQAVRTGRPHQISVLGEPGVGKTRLVQEFARLVGARAEDAHLLRLRMPVLGRPTGRTALGELVGLCAGLHPADPPHTVDDKLSAALRRWLGPRVVDRETVLGHLRALVAPAHTGGVLDGEAVAACRRMLEALAAERPLVLVLEDLHLADDGVLDFVDGLAESSARIPLLVVTTARPDLIERRPTWGGGGYRTTSTMHLEPLSQDASARLVSRLWEQWGVRRTLDRSDLTSVTGGIPLFVVEYAALFGRPSPAERAEVCGAWPEHLPERVRAVVTEHIDALRPQAKAVLRDASVQGPRFWSEAVAAVGGREVAECERWLAHLERRHFLVRADRSSIPGSDEYVFRSAWVREVTRLSVLQPARREGRRRADAWLAERAAGIR</sequence>
<dbReference type="EMBL" id="FNAX01000018">
    <property type="protein sequence ID" value="SDG38414.1"/>
    <property type="molecule type" value="Genomic_DNA"/>
</dbReference>
<evidence type="ECO:0000256" key="6">
    <source>
        <dbReference type="PROSITE-ProRule" id="PRU01091"/>
    </source>
</evidence>
<dbReference type="SUPFAM" id="SSF55073">
    <property type="entry name" value="Nucleotide cyclase"/>
    <property type="match status" value="1"/>
</dbReference>
<dbReference type="Pfam" id="PF00486">
    <property type="entry name" value="Trans_reg_C"/>
    <property type="match status" value="1"/>
</dbReference>
<keyword evidence="3" id="KW-0805">Transcription regulation</keyword>
<dbReference type="Gene3D" id="3.40.50.300">
    <property type="entry name" value="P-loop containing nucleotide triphosphate hydrolases"/>
    <property type="match status" value="1"/>
</dbReference>
<proteinExistence type="inferred from homology"/>
<keyword evidence="2" id="KW-0902">Two-component regulatory system</keyword>
<dbReference type="Pfam" id="PF03704">
    <property type="entry name" value="BTAD"/>
    <property type="match status" value="1"/>
</dbReference>
<feature type="region of interest" description="Disordered" evidence="7">
    <location>
        <begin position="299"/>
        <end position="322"/>
    </location>
</feature>
<organism evidence="9 10">
    <name type="scientific">Streptomyces griseoaurantiacus</name>
    <dbReference type="NCBI Taxonomy" id="68213"/>
    <lineage>
        <taxon>Bacteria</taxon>
        <taxon>Bacillati</taxon>
        <taxon>Actinomycetota</taxon>
        <taxon>Actinomycetes</taxon>
        <taxon>Kitasatosporales</taxon>
        <taxon>Streptomycetaceae</taxon>
        <taxon>Streptomyces</taxon>
        <taxon>Streptomyces aurantiacus group</taxon>
    </lineage>
</organism>
<comment type="similarity">
    <text evidence="1">Belongs to the AfsR/DnrI/RedD regulatory family.</text>
</comment>
<dbReference type="Gene3D" id="1.10.10.10">
    <property type="entry name" value="Winged helix-like DNA-binding domain superfamily/Winged helix DNA-binding domain"/>
    <property type="match status" value="1"/>
</dbReference>
<dbReference type="Pfam" id="PF13191">
    <property type="entry name" value="AAA_16"/>
    <property type="match status" value="1"/>
</dbReference>
<dbReference type="GO" id="GO:0003677">
    <property type="term" value="F:DNA binding"/>
    <property type="evidence" value="ECO:0007669"/>
    <property type="project" value="UniProtKB-UniRule"/>
</dbReference>
<evidence type="ECO:0000256" key="1">
    <source>
        <dbReference type="ARBA" id="ARBA00005820"/>
    </source>
</evidence>
<feature type="DNA-binding region" description="OmpR/PhoB-type" evidence="6">
    <location>
        <begin position="10"/>
        <end position="117"/>
    </location>
</feature>
<evidence type="ECO:0000259" key="8">
    <source>
        <dbReference type="PROSITE" id="PS51755"/>
    </source>
</evidence>